<keyword evidence="7" id="KW-0963">Cytoplasm</keyword>
<feature type="non-terminal residue" evidence="22">
    <location>
        <position position="727"/>
    </location>
</feature>
<feature type="domain" description="TRNA-binding" evidence="19">
    <location>
        <begin position="27"/>
        <end position="140"/>
    </location>
</feature>
<evidence type="ECO:0000256" key="3">
    <source>
        <dbReference type="ARBA" id="ARBA00008653"/>
    </source>
</evidence>
<dbReference type="GO" id="GO:0005524">
    <property type="term" value="F:ATP binding"/>
    <property type="evidence" value="ECO:0007669"/>
    <property type="project" value="UniProtKB-KW"/>
</dbReference>
<accession>A0A382AY62</accession>
<evidence type="ECO:0000256" key="15">
    <source>
        <dbReference type="ARBA" id="ARBA00022917"/>
    </source>
</evidence>
<proteinExistence type="inferred from homology"/>
<evidence type="ECO:0000256" key="10">
    <source>
        <dbReference type="ARBA" id="ARBA00022723"/>
    </source>
</evidence>
<evidence type="ECO:0000256" key="16">
    <source>
        <dbReference type="ARBA" id="ARBA00023146"/>
    </source>
</evidence>
<gene>
    <name evidence="22" type="ORF">METZ01_LOCUS159263</name>
</gene>
<reference evidence="22" key="1">
    <citation type="submission" date="2018-05" db="EMBL/GenBank/DDBJ databases">
        <authorList>
            <person name="Lanie J.A."/>
            <person name="Ng W.-L."/>
            <person name="Kazmierczak K.M."/>
            <person name="Andrzejewski T.M."/>
            <person name="Davidsen T.M."/>
            <person name="Wayne K.J."/>
            <person name="Tettelin H."/>
            <person name="Glass J.I."/>
            <person name="Rusch D."/>
            <person name="Podicherti R."/>
            <person name="Tsui H.-C.T."/>
            <person name="Winkler M.E."/>
        </authorList>
    </citation>
    <scope>NUCLEOTIDE SEQUENCE</scope>
</reference>
<comment type="similarity">
    <text evidence="3">Belongs to the phenylalanyl-tRNA synthetase beta subunit family. Type 1 subfamily.</text>
</comment>
<keyword evidence="12" id="KW-0067">ATP-binding</keyword>
<keyword evidence="10" id="KW-0479">Metal-binding</keyword>
<dbReference type="HAMAP" id="MF_00283">
    <property type="entry name" value="Phe_tRNA_synth_beta1"/>
    <property type="match status" value="1"/>
</dbReference>
<dbReference type="Pfam" id="PF17759">
    <property type="entry name" value="tRNA_synthFbeta"/>
    <property type="match status" value="1"/>
</dbReference>
<evidence type="ECO:0000256" key="18">
    <source>
        <dbReference type="ARBA" id="ARBA00049255"/>
    </source>
</evidence>
<comment type="subunit">
    <text evidence="4">Tetramer of two alpha and two beta subunits.</text>
</comment>
<evidence type="ECO:0000313" key="22">
    <source>
        <dbReference type="EMBL" id="SVB06409.1"/>
    </source>
</evidence>
<evidence type="ECO:0000256" key="4">
    <source>
        <dbReference type="ARBA" id="ARBA00011209"/>
    </source>
</evidence>
<evidence type="ECO:0000256" key="14">
    <source>
        <dbReference type="ARBA" id="ARBA00022884"/>
    </source>
</evidence>
<keyword evidence="16" id="KW-0030">Aminoacyl-tRNA synthetase</keyword>
<dbReference type="SUPFAM" id="SSF50249">
    <property type="entry name" value="Nucleic acid-binding proteins"/>
    <property type="match status" value="1"/>
</dbReference>
<evidence type="ECO:0000256" key="6">
    <source>
        <dbReference type="ARBA" id="ARBA00017032"/>
    </source>
</evidence>
<dbReference type="FunFam" id="2.40.50.140:FF:000045">
    <property type="entry name" value="Phenylalanine--tRNA ligase beta subunit"/>
    <property type="match status" value="1"/>
</dbReference>
<feature type="domain" description="FDX-ACB" evidence="20">
    <location>
        <begin position="700"/>
        <end position="727"/>
    </location>
</feature>
<dbReference type="Gene3D" id="2.40.50.140">
    <property type="entry name" value="Nucleic acid-binding proteins"/>
    <property type="match status" value="1"/>
</dbReference>
<feature type="domain" description="B5" evidence="21">
    <location>
        <begin position="392"/>
        <end position="468"/>
    </location>
</feature>
<dbReference type="InterPro" id="IPR041616">
    <property type="entry name" value="PheRS_beta_core"/>
</dbReference>
<keyword evidence="14" id="KW-0694">RNA-binding</keyword>
<evidence type="ECO:0000256" key="8">
    <source>
        <dbReference type="ARBA" id="ARBA00022555"/>
    </source>
</evidence>
<dbReference type="InterPro" id="IPR004532">
    <property type="entry name" value="Phe-tRNA-ligase_IIc_bsu_bact"/>
</dbReference>
<feature type="non-terminal residue" evidence="22">
    <location>
        <position position="1"/>
    </location>
</feature>
<keyword evidence="13" id="KW-0460">Magnesium</keyword>
<comment type="catalytic activity">
    <reaction evidence="18">
        <text>tRNA(Phe) + L-phenylalanine + ATP = L-phenylalanyl-tRNA(Phe) + AMP + diphosphate + H(+)</text>
        <dbReference type="Rhea" id="RHEA:19413"/>
        <dbReference type="Rhea" id="RHEA-COMP:9668"/>
        <dbReference type="Rhea" id="RHEA-COMP:9699"/>
        <dbReference type="ChEBI" id="CHEBI:15378"/>
        <dbReference type="ChEBI" id="CHEBI:30616"/>
        <dbReference type="ChEBI" id="CHEBI:33019"/>
        <dbReference type="ChEBI" id="CHEBI:58095"/>
        <dbReference type="ChEBI" id="CHEBI:78442"/>
        <dbReference type="ChEBI" id="CHEBI:78531"/>
        <dbReference type="ChEBI" id="CHEBI:456215"/>
        <dbReference type="EC" id="6.1.1.20"/>
    </reaction>
</comment>
<evidence type="ECO:0000259" key="19">
    <source>
        <dbReference type="PROSITE" id="PS50886"/>
    </source>
</evidence>
<dbReference type="CDD" id="cd02796">
    <property type="entry name" value="tRNA_bind_bactPheRS"/>
    <property type="match status" value="1"/>
</dbReference>
<dbReference type="InterPro" id="IPR009061">
    <property type="entry name" value="DNA-bd_dom_put_sf"/>
</dbReference>
<keyword evidence="11" id="KW-0547">Nucleotide-binding</keyword>
<dbReference type="EC" id="6.1.1.20" evidence="5"/>
<evidence type="ECO:0000256" key="11">
    <source>
        <dbReference type="ARBA" id="ARBA00022741"/>
    </source>
</evidence>
<dbReference type="NCBIfam" id="TIGR00472">
    <property type="entry name" value="pheT_bact"/>
    <property type="match status" value="1"/>
</dbReference>
<dbReference type="GO" id="GO:0000287">
    <property type="term" value="F:magnesium ion binding"/>
    <property type="evidence" value="ECO:0007669"/>
    <property type="project" value="InterPro"/>
</dbReference>
<dbReference type="Gene3D" id="3.30.56.10">
    <property type="match status" value="2"/>
</dbReference>
<dbReference type="CDD" id="cd00769">
    <property type="entry name" value="PheRS_beta_core"/>
    <property type="match status" value="1"/>
</dbReference>
<dbReference type="InterPro" id="IPR005146">
    <property type="entry name" value="B3/B4_tRNA-bd"/>
</dbReference>
<dbReference type="NCBIfam" id="NF045760">
    <property type="entry name" value="YtpR"/>
    <property type="match status" value="1"/>
</dbReference>
<evidence type="ECO:0000256" key="2">
    <source>
        <dbReference type="ARBA" id="ARBA00004496"/>
    </source>
</evidence>
<dbReference type="Pfam" id="PF01588">
    <property type="entry name" value="tRNA_bind"/>
    <property type="match status" value="1"/>
</dbReference>
<dbReference type="PROSITE" id="PS50886">
    <property type="entry name" value="TRBD"/>
    <property type="match status" value="1"/>
</dbReference>
<dbReference type="InterPro" id="IPR012340">
    <property type="entry name" value="NA-bd_OB-fold"/>
</dbReference>
<dbReference type="InterPro" id="IPR005147">
    <property type="entry name" value="tRNA_synthase_B5-dom"/>
</dbReference>
<keyword evidence="9" id="KW-0436">Ligase</keyword>
<dbReference type="InterPro" id="IPR005121">
    <property type="entry name" value="Fdx_antiC-bd"/>
</dbReference>
<dbReference type="InterPro" id="IPR045060">
    <property type="entry name" value="Phe-tRNA-ligase_IIc_bsu"/>
</dbReference>
<sequence length="727" mass="79276">VEVKVPVDELAQRLTMAGVECGGIQHLGGWNNCYVGQVLSVEPHPNADRLRLCMVNIGGEQLQVVCGAPNVARDQKIAFAKVGARMFDTHSGKMAVLKPAKIRGVTSGGMICSVLELGLGEQHEGILVLPEDAPVGTPLADYLGDVILDFEITANRPDCLSVLGVAREVAAFQGLPITEPDINYPEHGETIDSLAAVEIADPEYCKRYTASLITGITIGPSPQWMQDRLNLAGQRPINNIVDVTNYAMLEYGQPLHAFDFDKVKDRKVIVRGAKANERHTTLDGIERKLQPPMMVIADSGGVIGLAGIMGGSNTEITEATTTILLESASWHPFNTRRTGDALKLRSEASQRFEKGWRPELSPIGLRRATKLILDVAGGTVAKGIIDIYPGQQDPAKVTLTLAGLEKVLGITVPLEEVTRTLTTLGFHCNSMEDYSVEATVPPWRADITIEEDLVEEIARVIGYDRIPTTMLSTPIPLSQPDPSRELKEQVRELLASTGLQEVINYSMVSGQSIEATMVSDAGTDKKPELLRASNPISPKHEYLRTTLKPGLLRTLANNRRHDNVPQWYFEVGREYLFYGDDFPVEPEMAAGIMVGPGALSTWSTEETATGFYDAKGVLEILFERLGVNATYEATDNSFYYPGRSAVITANGQQIGQLGEVHPTVLENFDVRAEGVVYFEIDLPSLLMALPDFSRRFHGPSIYPGALRDLALSVPVDIPAGNVQTIIE</sequence>
<dbReference type="GO" id="GO:0000049">
    <property type="term" value="F:tRNA binding"/>
    <property type="evidence" value="ECO:0007669"/>
    <property type="project" value="UniProtKB-KW"/>
</dbReference>
<dbReference type="PROSITE" id="PS51483">
    <property type="entry name" value="B5"/>
    <property type="match status" value="1"/>
</dbReference>
<dbReference type="GO" id="GO:0009328">
    <property type="term" value="C:phenylalanine-tRNA ligase complex"/>
    <property type="evidence" value="ECO:0007669"/>
    <property type="project" value="TreeGrafter"/>
</dbReference>
<keyword evidence="8" id="KW-0820">tRNA-binding</keyword>
<comment type="subcellular location">
    <subcellularLocation>
        <location evidence="2">Cytoplasm</location>
    </subcellularLocation>
</comment>
<dbReference type="GO" id="GO:0006432">
    <property type="term" value="P:phenylalanyl-tRNA aminoacylation"/>
    <property type="evidence" value="ECO:0007669"/>
    <property type="project" value="InterPro"/>
</dbReference>
<evidence type="ECO:0000256" key="12">
    <source>
        <dbReference type="ARBA" id="ARBA00022840"/>
    </source>
</evidence>
<evidence type="ECO:0000256" key="13">
    <source>
        <dbReference type="ARBA" id="ARBA00022842"/>
    </source>
</evidence>
<dbReference type="PANTHER" id="PTHR10947:SF0">
    <property type="entry name" value="PHENYLALANINE--TRNA LIGASE BETA SUBUNIT"/>
    <property type="match status" value="1"/>
</dbReference>
<evidence type="ECO:0000259" key="20">
    <source>
        <dbReference type="PROSITE" id="PS51447"/>
    </source>
</evidence>
<dbReference type="SUPFAM" id="SSF56037">
    <property type="entry name" value="PheT/TilS domain"/>
    <property type="match status" value="1"/>
</dbReference>
<dbReference type="InterPro" id="IPR045864">
    <property type="entry name" value="aa-tRNA-synth_II/BPL/LPL"/>
</dbReference>
<dbReference type="SUPFAM" id="SSF46955">
    <property type="entry name" value="Putative DNA-binding domain"/>
    <property type="match status" value="1"/>
</dbReference>
<protein>
    <recommendedName>
        <fullName evidence="6">Phenylalanine--tRNA ligase beta subunit</fullName>
        <ecNumber evidence="5">6.1.1.20</ecNumber>
    </recommendedName>
    <alternativeName>
        <fullName evidence="17">Phenylalanyl-tRNA synthetase beta subunit</fullName>
    </alternativeName>
</protein>
<dbReference type="Pfam" id="PF03483">
    <property type="entry name" value="B3_4"/>
    <property type="match status" value="1"/>
</dbReference>
<dbReference type="PROSITE" id="PS51447">
    <property type="entry name" value="FDX_ACB"/>
    <property type="match status" value="1"/>
</dbReference>
<dbReference type="Gene3D" id="3.30.930.10">
    <property type="entry name" value="Bira Bifunctional Protein, Domain 2"/>
    <property type="match status" value="1"/>
</dbReference>
<evidence type="ECO:0000256" key="5">
    <source>
        <dbReference type="ARBA" id="ARBA00012814"/>
    </source>
</evidence>
<dbReference type="GO" id="GO:0004826">
    <property type="term" value="F:phenylalanine-tRNA ligase activity"/>
    <property type="evidence" value="ECO:0007669"/>
    <property type="project" value="UniProtKB-EC"/>
</dbReference>
<dbReference type="SUPFAM" id="SSF55681">
    <property type="entry name" value="Class II aaRS and biotin synthetases"/>
    <property type="match status" value="1"/>
</dbReference>
<dbReference type="Gene3D" id="3.50.40.10">
    <property type="entry name" value="Phenylalanyl-trna Synthetase, Chain B, domain 3"/>
    <property type="match status" value="1"/>
</dbReference>
<evidence type="ECO:0000256" key="1">
    <source>
        <dbReference type="ARBA" id="ARBA00001946"/>
    </source>
</evidence>
<name>A0A382AY62_9ZZZZ</name>
<dbReference type="InterPro" id="IPR020825">
    <property type="entry name" value="Phe-tRNA_synthase-like_B3/B4"/>
</dbReference>
<dbReference type="PANTHER" id="PTHR10947">
    <property type="entry name" value="PHENYLALANYL-TRNA SYNTHETASE BETA CHAIN AND LEUCINE-RICH REPEAT-CONTAINING PROTEIN 47"/>
    <property type="match status" value="1"/>
</dbReference>
<evidence type="ECO:0000256" key="9">
    <source>
        <dbReference type="ARBA" id="ARBA00022598"/>
    </source>
</evidence>
<evidence type="ECO:0000256" key="7">
    <source>
        <dbReference type="ARBA" id="ARBA00022490"/>
    </source>
</evidence>
<dbReference type="SMART" id="SM00873">
    <property type="entry name" value="B3_4"/>
    <property type="match status" value="1"/>
</dbReference>
<keyword evidence="15" id="KW-0648">Protein biosynthesis</keyword>
<dbReference type="Pfam" id="PF03484">
    <property type="entry name" value="B5"/>
    <property type="match status" value="1"/>
</dbReference>
<dbReference type="EMBL" id="UINC01027340">
    <property type="protein sequence ID" value="SVB06409.1"/>
    <property type="molecule type" value="Genomic_DNA"/>
</dbReference>
<dbReference type="InterPro" id="IPR002547">
    <property type="entry name" value="tRNA-bd_dom"/>
</dbReference>
<dbReference type="AlphaFoldDB" id="A0A382AY62"/>
<dbReference type="SMART" id="SM00874">
    <property type="entry name" value="B5"/>
    <property type="match status" value="1"/>
</dbReference>
<dbReference type="InterPro" id="IPR033714">
    <property type="entry name" value="tRNA_bind_bactPheRS"/>
</dbReference>
<comment type="cofactor">
    <cofactor evidence="1">
        <name>Mg(2+)</name>
        <dbReference type="ChEBI" id="CHEBI:18420"/>
    </cofactor>
</comment>
<evidence type="ECO:0000259" key="21">
    <source>
        <dbReference type="PROSITE" id="PS51483"/>
    </source>
</evidence>
<organism evidence="22">
    <name type="scientific">marine metagenome</name>
    <dbReference type="NCBI Taxonomy" id="408172"/>
    <lineage>
        <taxon>unclassified sequences</taxon>
        <taxon>metagenomes</taxon>
        <taxon>ecological metagenomes</taxon>
    </lineage>
</organism>
<evidence type="ECO:0000256" key="17">
    <source>
        <dbReference type="ARBA" id="ARBA00033189"/>
    </source>
</evidence>